<reference evidence="8 9" key="1">
    <citation type="submission" date="2019-07" db="EMBL/GenBank/DDBJ databases">
        <authorList>
            <person name="Kim J."/>
        </authorList>
    </citation>
    <scope>NUCLEOTIDE SEQUENCE [LARGE SCALE GENOMIC DNA]</scope>
    <source>
        <strain evidence="8 9">JC52</strain>
    </source>
</reference>
<name>A0A559K485_9BACL</name>
<evidence type="ECO:0000256" key="4">
    <source>
        <dbReference type="ARBA" id="ARBA00022989"/>
    </source>
</evidence>
<dbReference type="RefSeq" id="WP_144852721.1">
    <property type="nucleotide sequence ID" value="NZ_VNJI01000045.1"/>
</dbReference>
<dbReference type="GO" id="GO:0000155">
    <property type="term" value="F:phosphorelay sensor kinase activity"/>
    <property type="evidence" value="ECO:0007669"/>
    <property type="project" value="InterPro"/>
</dbReference>
<evidence type="ECO:0000256" key="3">
    <source>
        <dbReference type="ARBA" id="ARBA00022692"/>
    </source>
</evidence>
<keyword evidence="3 6" id="KW-0812">Transmembrane</keyword>
<feature type="transmembrane region" description="Helical" evidence="6">
    <location>
        <begin position="70"/>
        <end position="90"/>
    </location>
</feature>
<feature type="transmembrane region" description="Helical" evidence="6">
    <location>
        <begin position="37"/>
        <end position="64"/>
    </location>
</feature>
<dbReference type="Pfam" id="PF07694">
    <property type="entry name" value="5TM-5TMR_LYT"/>
    <property type="match status" value="1"/>
</dbReference>
<dbReference type="GO" id="GO:0005886">
    <property type="term" value="C:plasma membrane"/>
    <property type="evidence" value="ECO:0007669"/>
    <property type="project" value="UniProtKB-SubCell"/>
</dbReference>
<gene>
    <name evidence="8" type="ORF">FPZ49_26295</name>
</gene>
<protein>
    <recommendedName>
        <fullName evidence="7">Signal transduction histidine kinase 5TM receptor LytS transmembrane region domain-containing protein</fullName>
    </recommendedName>
</protein>
<evidence type="ECO:0000313" key="9">
    <source>
        <dbReference type="Proteomes" id="UP000317036"/>
    </source>
</evidence>
<dbReference type="GO" id="GO:0071555">
    <property type="term" value="P:cell wall organization"/>
    <property type="evidence" value="ECO:0007669"/>
    <property type="project" value="InterPro"/>
</dbReference>
<organism evidence="8 9">
    <name type="scientific">Paenibacillus cremeus</name>
    <dbReference type="NCBI Taxonomy" id="2163881"/>
    <lineage>
        <taxon>Bacteria</taxon>
        <taxon>Bacillati</taxon>
        <taxon>Bacillota</taxon>
        <taxon>Bacilli</taxon>
        <taxon>Bacillales</taxon>
        <taxon>Paenibacillaceae</taxon>
        <taxon>Paenibacillus</taxon>
    </lineage>
</organism>
<keyword evidence="5 6" id="KW-0472">Membrane</keyword>
<evidence type="ECO:0000256" key="1">
    <source>
        <dbReference type="ARBA" id="ARBA00004651"/>
    </source>
</evidence>
<comment type="caution">
    <text evidence="8">The sequence shown here is derived from an EMBL/GenBank/DDBJ whole genome shotgun (WGS) entry which is preliminary data.</text>
</comment>
<evidence type="ECO:0000256" key="2">
    <source>
        <dbReference type="ARBA" id="ARBA00022475"/>
    </source>
</evidence>
<feature type="domain" description="Signal transduction histidine kinase 5TM receptor LytS transmembrane region" evidence="7">
    <location>
        <begin position="3"/>
        <end position="94"/>
    </location>
</feature>
<evidence type="ECO:0000256" key="6">
    <source>
        <dbReference type="SAM" id="Phobius"/>
    </source>
</evidence>
<evidence type="ECO:0000256" key="5">
    <source>
        <dbReference type="ARBA" id="ARBA00023136"/>
    </source>
</evidence>
<comment type="subcellular location">
    <subcellularLocation>
        <location evidence="1">Cell membrane</location>
        <topology evidence="1">Multi-pass membrane protein</topology>
    </subcellularLocation>
</comment>
<evidence type="ECO:0000259" key="7">
    <source>
        <dbReference type="Pfam" id="PF07694"/>
    </source>
</evidence>
<proteinExistence type="predicted"/>
<dbReference type="AlphaFoldDB" id="A0A559K485"/>
<dbReference type="EMBL" id="VNJI01000045">
    <property type="protein sequence ID" value="TVY06949.1"/>
    <property type="molecule type" value="Genomic_DNA"/>
</dbReference>
<keyword evidence="2" id="KW-1003">Cell membrane</keyword>
<keyword evidence="4 6" id="KW-1133">Transmembrane helix</keyword>
<dbReference type="Proteomes" id="UP000317036">
    <property type="component" value="Unassembled WGS sequence"/>
</dbReference>
<sequence length="103" mass="10861">MIQQIGLGLLFGTGAALFVPLLVQWNDSMIVHINHVVVAVAGALGGSIPSLTAALLSTGCGLLLSNGVEMMPATEATGTAALFGTLFYYWRKRTNRRRGTCPL</sequence>
<feature type="transmembrane region" description="Helical" evidence="6">
    <location>
        <begin position="6"/>
        <end position="25"/>
    </location>
</feature>
<keyword evidence="9" id="KW-1185">Reference proteome</keyword>
<accession>A0A559K485</accession>
<dbReference type="InterPro" id="IPR011620">
    <property type="entry name" value="Sig_transdc_His_kinase_LytS_TM"/>
</dbReference>
<evidence type="ECO:0000313" key="8">
    <source>
        <dbReference type="EMBL" id="TVY06949.1"/>
    </source>
</evidence>